<proteinExistence type="predicted"/>
<accession>A0A8H7DZX0</accession>
<comment type="caution">
    <text evidence="1">The sequence shown here is derived from an EMBL/GenBank/DDBJ whole genome shotgun (WGS) entry which is preliminary data.</text>
</comment>
<sequence length="221" mass="25491">MAPLPIGHQQDLNFLYRQMQELGEILKSNREKVNGITQAAEEVMNRTSANGSEPATREMNGDGGASQIRKLEMQLLKANRAIELLKSEQSNNTELIGKYEDALGTSTEQIRNYCTENNLNYLAQRRHYNNLLQAEKDEHLQSRLDRDYWHAQTLKVCEMLRTAYRLRTDEWGEELKIISGLQNEVRVLRKALGMDLEKAEDETGWPYLRDAPLHLDSIDET</sequence>
<evidence type="ECO:0000313" key="1">
    <source>
        <dbReference type="EMBL" id="KAF7505464.1"/>
    </source>
</evidence>
<name>A0A8H7DZX0_9EURO</name>
<protein>
    <submittedName>
        <fullName evidence="1">Uncharacterized protein</fullName>
    </submittedName>
</protein>
<gene>
    <name evidence="1" type="ORF">GJ744_000791</name>
</gene>
<dbReference type="AlphaFoldDB" id="A0A8H7DZX0"/>
<organism evidence="1 2">
    <name type="scientific">Endocarpon pusillum</name>
    <dbReference type="NCBI Taxonomy" id="364733"/>
    <lineage>
        <taxon>Eukaryota</taxon>
        <taxon>Fungi</taxon>
        <taxon>Dikarya</taxon>
        <taxon>Ascomycota</taxon>
        <taxon>Pezizomycotina</taxon>
        <taxon>Eurotiomycetes</taxon>
        <taxon>Chaetothyriomycetidae</taxon>
        <taxon>Verrucariales</taxon>
        <taxon>Verrucariaceae</taxon>
        <taxon>Endocarpon</taxon>
    </lineage>
</organism>
<keyword evidence="2" id="KW-1185">Reference proteome</keyword>
<dbReference type="Proteomes" id="UP000606974">
    <property type="component" value="Unassembled WGS sequence"/>
</dbReference>
<dbReference type="EMBL" id="JAACFV010000109">
    <property type="protein sequence ID" value="KAF7505464.1"/>
    <property type="molecule type" value="Genomic_DNA"/>
</dbReference>
<dbReference type="PANTHER" id="PTHR39472:SF1">
    <property type="entry name" value="EXPRESSED PROTEIN"/>
    <property type="match status" value="1"/>
</dbReference>
<dbReference type="PANTHER" id="PTHR39472">
    <property type="entry name" value="EXPRESSED PROTEIN"/>
    <property type="match status" value="1"/>
</dbReference>
<evidence type="ECO:0000313" key="2">
    <source>
        <dbReference type="Proteomes" id="UP000606974"/>
    </source>
</evidence>
<reference evidence="1" key="1">
    <citation type="submission" date="2020-02" db="EMBL/GenBank/DDBJ databases">
        <authorList>
            <person name="Palmer J.M."/>
        </authorList>
    </citation>
    <scope>NUCLEOTIDE SEQUENCE</scope>
    <source>
        <strain evidence="1">EPUS1.4</strain>
        <tissue evidence="1">Thallus</tissue>
    </source>
</reference>
<dbReference type="OrthoDB" id="21214at2759"/>